<dbReference type="eggNOG" id="COG0726">
    <property type="taxonomic scope" value="Bacteria"/>
</dbReference>
<comment type="caution">
    <text evidence="3">The sequence shown here is derived from an EMBL/GenBank/DDBJ whole genome shotgun (WGS) entry which is preliminary data.</text>
</comment>
<dbReference type="GO" id="GO:0005975">
    <property type="term" value="P:carbohydrate metabolic process"/>
    <property type="evidence" value="ECO:0007669"/>
    <property type="project" value="InterPro"/>
</dbReference>
<name>C9KN49_9FIRM</name>
<dbReference type="Proteomes" id="UP000003671">
    <property type="component" value="Unassembled WGS sequence"/>
</dbReference>
<gene>
    <name evidence="3" type="ORF">MITSMUL_04860</name>
</gene>
<evidence type="ECO:0000313" key="3">
    <source>
        <dbReference type="EMBL" id="EEX68788.1"/>
    </source>
</evidence>
<dbReference type="SUPFAM" id="SSF88713">
    <property type="entry name" value="Glycoside hydrolase/deacetylase"/>
    <property type="match status" value="2"/>
</dbReference>
<protein>
    <submittedName>
        <fullName evidence="3">Polysaccharide deacetylase</fullName>
    </submittedName>
</protein>
<sequence length="580" mass="66198">MTGIENRRISAAEKRARVLQEKKEVEQQAITALENNKGRKAEKNKFIPSTKKSIILSFGGLSKREPLENILDAMKSNQMHGTFFATERELKKYTDNIHLIQSYGQDLAIGLTSIKGGGSSKEYVEQIIRVRKILKNQYGVETNIVRQLAQADNEDAIKEAISAMNCYWVDQGLNVVQSKQKDAKTVEEVINRIFGNRITSLNRNEIVFIRTDYYTDPDLAAAVMLAIKKDKINNITYHEYDRQLNEADKNDSSYQISSIKDVLEDTKHRYEYPVDTSCMPDDMKPDYHHTYITNQNFQEEFLKRYIGAPEITRADRMPGFTKKEVALADKTGLVKTAPPQTVFLTFDDWGHDDSINKILYVLRKHRVHATFFVITKNIEQNPNMLRAIVSEGNEVGSHTDHHVSMFGLDKRGRTYSIEDAKTYRDNIRSSYEKLAAVIGDVKIENGTRLALTRLLRPPQLYVSREGSAIALEEGFTYLVSGSGSAEDYGSVSMESLEGIMDHIVHKRNGEVRRGAIMVMHMSRTAIRTARALDILLTKNEQRPEGDPKKFKVGLLGDYLRDGYDQRMTTPKDMREKQIDY</sequence>
<organism evidence="3 4">
    <name type="scientific">Mitsuokella multacida DSM 20544</name>
    <dbReference type="NCBI Taxonomy" id="500635"/>
    <lineage>
        <taxon>Bacteria</taxon>
        <taxon>Bacillati</taxon>
        <taxon>Bacillota</taxon>
        <taxon>Negativicutes</taxon>
        <taxon>Selenomonadales</taxon>
        <taxon>Selenomonadaceae</taxon>
        <taxon>Mitsuokella</taxon>
    </lineage>
</organism>
<dbReference type="InterPro" id="IPR011330">
    <property type="entry name" value="Glyco_hydro/deAcase_b/a-brl"/>
</dbReference>
<dbReference type="InterPro" id="IPR050248">
    <property type="entry name" value="Polysacc_deacetylase_ArnD"/>
</dbReference>
<dbReference type="Gene3D" id="3.20.20.370">
    <property type="entry name" value="Glycoside hydrolase/deacetylase"/>
    <property type="match status" value="2"/>
</dbReference>
<keyword evidence="1" id="KW-0175">Coiled coil</keyword>
<dbReference type="PANTHER" id="PTHR10587">
    <property type="entry name" value="GLYCOSYL TRANSFERASE-RELATED"/>
    <property type="match status" value="1"/>
</dbReference>
<dbReference type="Pfam" id="PF01522">
    <property type="entry name" value="Polysacc_deac_1"/>
    <property type="match status" value="1"/>
</dbReference>
<dbReference type="CDD" id="cd10917">
    <property type="entry name" value="CE4_NodB_like_6s_7s"/>
    <property type="match status" value="2"/>
</dbReference>
<proteinExistence type="predicted"/>
<evidence type="ECO:0000259" key="2">
    <source>
        <dbReference type="PROSITE" id="PS51677"/>
    </source>
</evidence>
<dbReference type="PROSITE" id="PS51677">
    <property type="entry name" value="NODB"/>
    <property type="match status" value="1"/>
</dbReference>
<dbReference type="HOGENOM" id="CLU_422041_0_0_9"/>
<evidence type="ECO:0000256" key="1">
    <source>
        <dbReference type="SAM" id="Coils"/>
    </source>
</evidence>
<dbReference type="PATRIC" id="fig|500635.8.peg.1550"/>
<feature type="domain" description="NodB homology" evidence="2">
    <location>
        <begin position="340"/>
        <end position="549"/>
    </location>
</feature>
<dbReference type="GO" id="GO:0016810">
    <property type="term" value="F:hydrolase activity, acting on carbon-nitrogen (but not peptide) bonds"/>
    <property type="evidence" value="ECO:0007669"/>
    <property type="project" value="InterPro"/>
</dbReference>
<dbReference type="STRING" id="500635.MITSMUL_04860"/>
<dbReference type="EMBL" id="ABWK02000017">
    <property type="protein sequence ID" value="EEX68788.1"/>
    <property type="molecule type" value="Genomic_DNA"/>
</dbReference>
<evidence type="ECO:0000313" key="4">
    <source>
        <dbReference type="Proteomes" id="UP000003671"/>
    </source>
</evidence>
<dbReference type="AlphaFoldDB" id="C9KN49"/>
<accession>C9KN49</accession>
<feature type="coiled-coil region" evidence="1">
    <location>
        <begin position="9"/>
        <end position="36"/>
    </location>
</feature>
<dbReference type="InterPro" id="IPR002509">
    <property type="entry name" value="NODB_dom"/>
</dbReference>
<reference evidence="3" key="1">
    <citation type="submission" date="2009-09" db="EMBL/GenBank/DDBJ databases">
        <authorList>
            <person name="Weinstock G."/>
            <person name="Sodergren E."/>
            <person name="Clifton S."/>
            <person name="Fulton L."/>
            <person name="Fulton B."/>
            <person name="Courtney L."/>
            <person name="Fronick C."/>
            <person name="Harrison M."/>
            <person name="Strong C."/>
            <person name="Farmer C."/>
            <person name="Delahaunty K."/>
            <person name="Markovic C."/>
            <person name="Hall O."/>
            <person name="Minx P."/>
            <person name="Tomlinson C."/>
            <person name="Mitreva M."/>
            <person name="Nelson J."/>
            <person name="Hou S."/>
            <person name="Wollam A."/>
            <person name="Pepin K.H."/>
            <person name="Johnson M."/>
            <person name="Bhonagiri V."/>
            <person name="Nash W.E."/>
            <person name="Warren W."/>
            <person name="Chinwalla A."/>
            <person name="Mardis E.R."/>
            <person name="Wilson R.K."/>
        </authorList>
    </citation>
    <scope>NUCLEOTIDE SEQUENCE [LARGE SCALE GENOMIC DNA]</scope>
    <source>
        <strain evidence="3">DSM 20544</strain>
    </source>
</reference>
<keyword evidence="4" id="KW-1185">Reference proteome</keyword>